<evidence type="ECO:0000313" key="2">
    <source>
        <dbReference type="Proteomes" id="UP000195807"/>
    </source>
</evidence>
<sequence>MRGMKICFDWGAIHKGLVCEPKSRATAALLCAEQIRDDISRRGYPAHQLVGKAPDICKQFGLGRETFLEAARLLENWGVARMRRGAQGGLIVVKNVQTTPTAKLARYFQLRGLSKAQIHEARTILNLAIRYCRDWPVDQSGSFDREFRYCIGMRNPFTDQDANYKLRSEIPWENCLQIFIDAIDTVDECTEGLAEIAAASGGSHSLAGYAVHLLAGEIASLDREDRHRTRSEASITANLGVSRQVTRQAMRILQDEGIVQCRLGRSGGVDILPEHPAHVIRLLSASYRKAGLTRAEFFPLLSIIGRANRILCGMRASERDFNDMTRLTAEQKFDEPVTQIKRIKLDWEIIDNPVLSLLEQSLATYRASLAGETVSTGFGNLQLIADRTLDQLNALRARNFALADSLGQHIDAEIAVITDTF</sequence>
<keyword evidence="2" id="KW-1185">Reference proteome</keyword>
<proteinExistence type="predicted"/>
<evidence type="ECO:0000313" key="1">
    <source>
        <dbReference type="EMBL" id="ARU17698.1"/>
    </source>
</evidence>
<gene>
    <name evidence="1" type="ORF">A9D14_15105</name>
</gene>
<dbReference type="EMBL" id="CP019603">
    <property type="protein sequence ID" value="ARU17698.1"/>
    <property type="molecule type" value="Genomic_DNA"/>
</dbReference>
<dbReference type="InterPro" id="IPR036388">
    <property type="entry name" value="WH-like_DNA-bd_sf"/>
</dbReference>
<geneLocation type="plasmid" evidence="2">
    <name>pcme4a9i</name>
</geneLocation>
<accession>A0A1Z1FFV2</accession>
<dbReference type="SUPFAM" id="SSF46785">
    <property type="entry name" value="Winged helix' DNA-binding domain"/>
    <property type="match status" value="2"/>
</dbReference>
<keyword evidence="1" id="KW-0614">Plasmid</keyword>
<dbReference type="Gene3D" id="1.10.10.10">
    <property type="entry name" value="Winged helix-like DNA-binding domain superfamily/Winged helix DNA-binding domain"/>
    <property type="match status" value="2"/>
</dbReference>
<reference evidence="1 2" key="1">
    <citation type="submission" date="2017-01" db="EMBL/GenBank/DDBJ databases">
        <title>Complete genome sequence of esterase-producing bacterium Croceicoccus marinus E4A9.</title>
        <authorList>
            <person name="Wu Y.-H."/>
            <person name="Cheng H."/>
            <person name="Xu L."/>
            <person name="Huo Y.-Y."/>
            <person name="Wang C.-S."/>
            <person name="Xu X.-W."/>
        </authorList>
    </citation>
    <scope>NUCLEOTIDE SEQUENCE [LARGE SCALE GENOMIC DNA]</scope>
    <source>
        <strain evidence="1 2">E4A9</strain>
        <plasmid evidence="2">Plasmid pcme4a9i</plasmid>
    </source>
</reference>
<protein>
    <submittedName>
        <fullName evidence="1">Uncharacterized protein</fullName>
    </submittedName>
</protein>
<dbReference type="KEGG" id="cman:A9D14_15105"/>
<dbReference type="InterPro" id="IPR036390">
    <property type="entry name" value="WH_DNA-bd_sf"/>
</dbReference>
<organism evidence="1 2">
    <name type="scientific">Croceicoccus marinus</name>
    <dbReference type="NCBI Taxonomy" id="450378"/>
    <lineage>
        <taxon>Bacteria</taxon>
        <taxon>Pseudomonadati</taxon>
        <taxon>Pseudomonadota</taxon>
        <taxon>Alphaproteobacteria</taxon>
        <taxon>Sphingomonadales</taxon>
        <taxon>Erythrobacteraceae</taxon>
        <taxon>Croceicoccus</taxon>
    </lineage>
</organism>
<name>A0A1Z1FFV2_9SPHN</name>
<dbReference type="Proteomes" id="UP000195807">
    <property type="component" value="Plasmid pCME4A9I"/>
</dbReference>
<dbReference type="STRING" id="450378.GCA_001661675_03037"/>
<dbReference type="AlphaFoldDB" id="A0A1Z1FFV2"/>